<dbReference type="EMBL" id="MU277249">
    <property type="protein sequence ID" value="KAI0057266.1"/>
    <property type="molecule type" value="Genomic_DNA"/>
</dbReference>
<name>A0ACB8SN01_9AGAM</name>
<comment type="caution">
    <text evidence="1">The sequence shown here is derived from an EMBL/GenBank/DDBJ whole genome shotgun (WGS) entry which is preliminary data.</text>
</comment>
<evidence type="ECO:0000313" key="2">
    <source>
        <dbReference type="Proteomes" id="UP000814140"/>
    </source>
</evidence>
<organism evidence="1 2">
    <name type="scientific">Artomyces pyxidatus</name>
    <dbReference type="NCBI Taxonomy" id="48021"/>
    <lineage>
        <taxon>Eukaryota</taxon>
        <taxon>Fungi</taxon>
        <taxon>Dikarya</taxon>
        <taxon>Basidiomycota</taxon>
        <taxon>Agaricomycotina</taxon>
        <taxon>Agaricomycetes</taxon>
        <taxon>Russulales</taxon>
        <taxon>Auriscalpiaceae</taxon>
        <taxon>Artomyces</taxon>
    </lineage>
</organism>
<dbReference type="Proteomes" id="UP000814140">
    <property type="component" value="Unassembled WGS sequence"/>
</dbReference>
<proteinExistence type="predicted"/>
<reference evidence="1" key="1">
    <citation type="submission" date="2021-03" db="EMBL/GenBank/DDBJ databases">
        <authorList>
            <consortium name="DOE Joint Genome Institute"/>
            <person name="Ahrendt S."/>
            <person name="Looney B.P."/>
            <person name="Miyauchi S."/>
            <person name="Morin E."/>
            <person name="Drula E."/>
            <person name="Courty P.E."/>
            <person name="Chicoki N."/>
            <person name="Fauchery L."/>
            <person name="Kohler A."/>
            <person name="Kuo A."/>
            <person name="Labutti K."/>
            <person name="Pangilinan J."/>
            <person name="Lipzen A."/>
            <person name="Riley R."/>
            <person name="Andreopoulos W."/>
            <person name="He G."/>
            <person name="Johnson J."/>
            <person name="Barry K.W."/>
            <person name="Grigoriev I.V."/>
            <person name="Nagy L."/>
            <person name="Hibbett D."/>
            <person name="Henrissat B."/>
            <person name="Matheny P.B."/>
            <person name="Labbe J."/>
            <person name="Martin F."/>
        </authorList>
    </citation>
    <scope>NUCLEOTIDE SEQUENCE</scope>
    <source>
        <strain evidence="1">HHB10654</strain>
    </source>
</reference>
<reference evidence="1" key="2">
    <citation type="journal article" date="2022" name="New Phytol.">
        <title>Evolutionary transition to the ectomycorrhizal habit in the genomes of a hyperdiverse lineage of mushroom-forming fungi.</title>
        <authorList>
            <person name="Looney B."/>
            <person name="Miyauchi S."/>
            <person name="Morin E."/>
            <person name="Drula E."/>
            <person name="Courty P.E."/>
            <person name="Kohler A."/>
            <person name="Kuo A."/>
            <person name="LaButti K."/>
            <person name="Pangilinan J."/>
            <person name="Lipzen A."/>
            <person name="Riley R."/>
            <person name="Andreopoulos W."/>
            <person name="He G."/>
            <person name="Johnson J."/>
            <person name="Nolan M."/>
            <person name="Tritt A."/>
            <person name="Barry K.W."/>
            <person name="Grigoriev I.V."/>
            <person name="Nagy L.G."/>
            <person name="Hibbett D."/>
            <person name="Henrissat B."/>
            <person name="Matheny P.B."/>
            <person name="Labbe J."/>
            <person name="Martin F.M."/>
        </authorList>
    </citation>
    <scope>NUCLEOTIDE SEQUENCE</scope>
    <source>
        <strain evidence="1">HHB10654</strain>
    </source>
</reference>
<keyword evidence="2" id="KW-1185">Reference proteome</keyword>
<evidence type="ECO:0000313" key="1">
    <source>
        <dbReference type="EMBL" id="KAI0057266.1"/>
    </source>
</evidence>
<gene>
    <name evidence="1" type="ORF">BV25DRAFT_1920242</name>
</gene>
<sequence>MVSANIFFISILAISSFAGTSTGLPDFEKRSEPSAYLAVCQTIAAAISDASTVYYPASLQYTADIEHWSTASVTDSACSVEPGTAADVGAILQVLGSTQTPFAVKGGGHNTNPGFSSTQGVHISMTRFSDVIVDASSETVVVGSGLIWDDVYDALTPTGVNVVGGRVPGVGVAGLTLGGGYSWKSSQYGLAIDNVQAYELVLPSGVVTTVTEADTDLWFGLRGGLNNFGIVTKFTLKSHPQTTDIWGGLVVITEQYTQDYISAITNFCANNVDKKAALISSFTYIASYQTTLLTATVFYDGPSPPSGIFDELLSIPALSSSTATMPFATFIASLGATNAPDGTTRDFYSGVPVLEYTPMVLGTSLNASSYWGEYLSAMDPGVSFTVALEPFDASLFSYGSGSAYPPDRSRLILPSNLDVAWTDPSLDGVVFDAITQATQDFNAAVTAQGQDLTGVPHYPNYALYDTPLEDIYGGNIPRLQAIKNFYDPTNIMGLAGGFKF</sequence>
<protein>
    <submittedName>
        <fullName evidence="1">FAD-binding domain-containing protein</fullName>
    </submittedName>
</protein>
<accession>A0ACB8SN01</accession>